<dbReference type="AlphaFoldDB" id="A0A2Z3YQ49"/>
<dbReference type="RefSeq" id="WP_110481814.1">
    <property type="nucleotide sequence ID" value="NZ_CP024988.1"/>
</dbReference>
<dbReference type="GO" id="GO:0003677">
    <property type="term" value="F:DNA binding"/>
    <property type="evidence" value="ECO:0007669"/>
    <property type="project" value="UniProtKB-UniRule"/>
</dbReference>
<dbReference type="InterPro" id="IPR036271">
    <property type="entry name" value="Tet_transcr_reg_TetR-rel_C_sf"/>
</dbReference>
<sequence>MAENTTGRRHPGRRPRFTEDDVTATALRLGIGSFSVAAIARELGVTTAAVYRRFPSHQQLLDVCIDEILSEVNPVPGGLCWQDTLRHAADEWWNLCLRHPDLPEVASGYSDPVSRFTTAPFRTHFERLIELGFSPRRSYSVASLLFSALTGAFLVPCDNTPLLSEGLRELVREDSVKTIIAGLEREFMGSGQGDFIAGARRPA</sequence>
<reference evidence="5" key="1">
    <citation type="submission" date="2017-11" db="EMBL/GenBank/DDBJ databases">
        <title>Otitis media/interna in a cat caused by the recently described species Corynebacterium provencense.</title>
        <authorList>
            <person name="Kittl S."/>
            <person name="Brodard I."/>
            <person name="Rychener L."/>
            <person name="Jores J."/>
            <person name="Roosje P."/>
            <person name="Gobeli Brawand S."/>
        </authorList>
    </citation>
    <scope>NUCLEOTIDE SEQUENCE [LARGE SCALE GENOMIC DNA]</scope>
    <source>
        <strain evidence="5">17KM38</strain>
    </source>
</reference>
<organism evidence="4 5">
    <name type="scientific">Corynebacterium provencense</name>
    <dbReference type="NCBI Taxonomy" id="1737425"/>
    <lineage>
        <taxon>Bacteria</taxon>
        <taxon>Bacillati</taxon>
        <taxon>Actinomycetota</taxon>
        <taxon>Actinomycetes</taxon>
        <taxon>Mycobacteriales</taxon>
        <taxon>Corynebacteriaceae</taxon>
        <taxon>Corynebacterium</taxon>
    </lineage>
</organism>
<dbReference type="Proteomes" id="UP000247696">
    <property type="component" value="Chromosome"/>
</dbReference>
<evidence type="ECO:0000313" key="5">
    <source>
        <dbReference type="Proteomes" id="UP000247696"/>
    </source>
</evidence>
<dbReference type="Gene3D" id="1.10.357.10">
    <property type="entry name" value="Tetracycline Repressor, domain 2"/>
    <property type="match status" value="1"/>
</dbReference>
<dbReference type="InterPro" id="IPR009057">
    <property type="entry name" value="Homeodomain-like_sf"/>
</dbReference>
<evidence type="ECO:0000259" key="3">
    <source>
        <dbReference type="PROSITE" id="PS50977"/>
    </source>
</evidence>
<feature type="DNA-binding region" description="H-T-H motif" evidence="2">
    <location>
        <begin position="35"/>
        <end position="54"/>
    </location>
</feature>
<dbReference type="OrthoDB" id="2570341at2"/>
<dbReference type="STRING" id="1737425.GCA_900049755_02799"/>
<dbReference type="Pfam" id="PF00440">
    <property type="entry name" value="TetR_N"/>
    <property type="match status" value="1"/>
</dbReference>
<dbReference type="PROSITE" id="PS50977">
    <property type="entry name" value="HTH_TETR_2"/>
    <property type="match status" value="1"/>
</dbReference>
<evidence type="ECO:0000256" key="2">
    <source>
        <dbReference type="PROSITE-ProRule" id="PRU00335"/>
    </source>
</evidence>
<accession>A0A2Z3YQ49</accession>
<gene>
    <name evidence="4" type="primary">tetR_3</name>
    <name evidence="4" type="ORF">Csp1_20640</name>
</gene>
<name>A0A2Z3YQ49_9CORY</name>
<dbReference type="SUPFAM" id="SSF48498">
    <property type="entry name" value="Tetracyclin repressor-like, C-terminal domain"/>
    <property type="match status" value="1"/>
</dbReference>
<dbReference type="SUPFAM" id="SSF46689">
    <property type="entry name" value="Homeodomain-like"/>
    <property type="match status" value="1"/>
</dbReference>
<protein>
    <submittedName>
        <fullName evidence="4">Tetracycline repressor protein class D</fullName>
    </submittedName>
</protein>
<keyword evidence="1 2" id="KW-0238">DNA-binding</keyword>
<keyword evidence="5" id="KW-1185">Reference proteome</keyword>
<dbReference type="InterPro" id="IPR001647">
    <property type="entry name" value="HTH_TetR"/>
</dbReference>
<evidence type="ECO:0000313" key="4">
    <source>
        <dbReference type="EMBL" id="AWT26826.1"/>
    </source>
</evidence>
<evidence type="ECO:0000256" key="1">
    <source>
        <dbReference type="ARBA" id="ARBA00023125"/>
    </source>
</evidence>
<feature type="domain" description="HTH tetR-type" evidence="3">
    <location>
        <begin position="12"/>
        <end position="72"/>
    </location>
</feature>
<dbReference type="EMBL" id="CP024988">
    <property type="protein sequence ID" value="AWT26826.1"/>
    <property type="molecule type" value="Genomic_DNA"/>
</dbReference>
<dbReference type="KEGG" id="cpre:Csp1_20640"/>
<proteinExistence type="predicted"/>